<dbReference type="EMBL" id="AP018823">
    <property type="protein sequence ID" value="BBF86770.1"/>
    <property type="molecule type" value="Genomic_DNA"/>
</dbReference>
<dbReference type="InterPro" id="IPR000524">
    <property type="entry name" value="Tscrpt_reg_HTH_GntR"/>
</dbReference>
<evidence type="ECO:0000256" key="1">
    <source>
        <dbReference type="ARBA" id="ARBA00023015"/>
    </source>
</evidence>
<dbReference type="GO" id="GO:0003700">
    <property type="term" value="F:DNA-binding transcription factor activity"/>
    <property type="evidence" value="ECO:0007669"/>
    <property type="project" value="InterPro"/>
</dbReference>
<dbReference type="SUPFAM" id="SSF48008">
    <property type="entry name" value="GntR ligand-binding domain-like"/>
    <property type="match status" value="1"/>
</dbReference>
<keyword evidence="1" id="KW-0805">Transcription regulation</keyword>
<dbReference type="InterPro" id="IPR036388">
    <property type="entry name" value="WH-like_DNA-bd_sf"/>
</dbReference>
<keyword evidence="2" id="KW-0238">DNA-binding</keyword>
<dbReference type="PANTHER" id="PTHR43537">
    <property type="entry name" value="TRANSCRIPTIONAL REGULATOR, GNTR FAMILY"/>
    <property type="match status" value="1"/>
</dbReference>
<evidence type="ECO:0000256" key="2">
    <source>
        <dbReference type="ARBA" id="ARBA00023125"/>
    </source>
</evidence>
<sequence>MHQERRSLVDLALEDIGQRLAAGTWPVGSRIPTEPELATLLGISRNTVREAIRVLLYAGLLEVRQGDGTYVKTMTSPADALRAISRASLREQLEVRAVLEESTARLAALRADPQGLARIEDALTLRGEQSQYAQAEDFIARDLDFHLAIADACGNAALAELYRYFSRIVQDSIQRSINDEALPDPDLASHQAIVMAIRNGDADAAGTAAAAVTRPLMQTLDSLLPASPLTSHPQPPGRNTA</sequence>
<dbReference type="GO" id="GO:0003677">
    <property type="term" value="F:DNA binding"/>
    <property type="evidence" value="ECO:0007669"/>
    <property type="project" value="UniProtKB-KW"/>
</dbReference>
<dbReference type="KEGG" id="amah:DLM_3173"/>
<accession>A0A3G9GFW3</accession>
<dbReference type="Proteomes" id="UP000198290">
    <property type="component" value="Chromosome"/>
</dbReference>
<organism evidence="5 6">
    <name type="scientific">Aquitalea magnusonii</name>
    <dbReference type="NCBI Taxonomy" id="332411"/>
    <lineage>
        <taxon>Bacteria</taxon>
        <taxon>Pseudomonadati</taxon>
        <taxon>Pseudomonadota</taxon>
        <taxon>Betaproteobacteria</taxon>
        <taxon>Neisseriales</taxon>
        <taxon>Chromobacteriaceae</taxon>
        <taxon>Aquitalea</taxon>
    </lineage>
</organism>
<gene>
    <name evidence="5" type="ORF">DLM_3173</name>
</gene>
<keyword evidence="6" id="KW-1185">Reference proteome</keyword>
<dbReference type="SMART" id="SM00895">
    <property type="entry name" value="FCD"/>
    <property type="match status" value="1"/>
</dbReference>
<dbReference type="CDD" id="cd07377">
    <property type="entry name" value="WHTH_GntR"/>
    <property type="match status" value="1"/>
</dbReference>
<dbReference type="AlphaFoldDB" id="A0A3G9GFW3"/>
<dbReference type="PRINTS" id="PR00035">
    <property type="entry name" value="HTHGNTR"/>
</dbReference>
<dbReference type="InterPro" id="IPR008920">
    <property type="entry name" value="TF_FadR/GntR_C"/>
</dbReference>
<dbReference type="InterPro" id="IPR036390">
    <property type="entry name" value="WH_DNA-bd_sf"/>
</dbReference>
<proteinExistence type="predicted"/>
<protein>
    <submittedName>
        <fullName evidence="5">Transcriptional regulator, GntR family</fullName>
    </submittedName>
</protein>
<reference evidence="6" key="3">
    <citation type="journal article" date="2017" name="Plant Physiol. Biochem.">
        <title>Differential oxidative and antioxidative response of duckweed Lemna minor toward plant growth promoting/inhibiting bacteria.</title>
        <authorList>
            <person name="Ishizawa H."/>
            <person name="Kuroda M."/>
            <person name="Morikawa M."/>
            <person name="Ike M."/>
        </authorList>
    </citation>
    <scope>NUCLEOTIDE SEQUENCE [LARGE SCALE GENOMIC DNA]</scope>
    <source>
        <strain evidence="6">H3</strain>
    </source>
</reference>
<dbReference type="SUPFAM" id="SSF46785">
    <property type="entry name" value="Winged helix' DNA-binding domain"/>
    <property type="match status" value="1"/>
</dbReference>
<dbReference type="Pfam" id="PF07729">
    <property type="entry name" value="FCD"/>
    <property type="match status" value="1"/>
</dbReference>
<dbReference type="Gene3D" id="1.10.10.10">
    <property type="entry name" value="Winged helix-like DNA-binding domain superfamily/Winged helix DNA-binding domain"/>
    <property type="match status" value="1"/>
</dbReference>
<evidence type="ECO:0000313" key="5">
    <source>
        <dbReference type="EMBL" id="BBF86770.1"/>
    </source>
</evidence>
<dbReference type="PANTHER" id="PTHR43537:SF51">
    <property type="entry name" value="HTH-TYPE TRANSCRIPTIONAL REGULATOR LGOR-RELATED"/>
    <property type="match status" value="1"/>
</dbReference>
<evidence type="ECO:0000259" key="4">
    <source>
        <dbReference type="PROSITE" id="PS50949"/>
    </source>
</evidence>
<reference evidence="5 6" key="2">
    <citation type="journal article" date="2017" name="Genome Announc.">
        <title>Draft genome sequence of Aquitalea magnusonii strain H3, a plant growth-promoting bacterium of duckweed Lemna minor.</title>
        <authorList>
            <person name="Ishizawa H."/>
            <person name="Kuroda M."/>
            <person name="Ike M."/>
        </authorList>
    </citation>
    <scope>NUCLEOTIDE SEQUENCE [LARGE SCALE GENOMIC DNA]</scope>
    <source>
        <strain evidence="5 6">H3</strain>
    </source>
</reference>
<keyword evidence="3" id="KW-0804">Transcription</keyword>
<evidence type="ECO:0000256" key="3">
    <source>
        <dbReference type="ARBA" id="ARBA00023163"/>
    </source>
</evidence>
<dbReference type="Gene3D" id="1.20.120.530">
    <property type="entry name" value="GntR ligand-binding domain-like"/>
    <property type="match status" value="1"/>
</dbReference>
<dbReference type="InterPro" id="IPR011711">
    <property type="entry name" value="GntR_C"/>
</dbReference>
<name>A0A3G9GFW3_9NEIS</name>
<reference evidence="6" key="1">
    <citation type="journal article" date="2017" name="Biotechnol. Biofuels">
        <title>Evaluation of environmental bacterial communities as a factor affecting the growth of duckweed Lemna minor.</title>
        <authorList>
            <person name="Ishizawa H."/>
            <person name="Kuroda M."/>
            <person name="Morikawa M."/>
            <person name="Ike M."/>
        </authorList>
    </citation>
    <scope>NUCLEOTIDE SEQUENCE [LARGE SCALE GENOMIC DNA]</scope>
    <source>
        <strain evidence="6">H3</strain>
    </source>
</reference>
<dbReference type="SMART" id="SM00345">
    <property type="entry name" value="HTH_GNTR"/>
    <property type="match status" value="1"/>
</dbReference>
<feature type="domain" description="HTH gntR-type" evidence="4">
    <location>
        <begin position="6"/>
        <end position="74"/>
    </location>
</feature>
<evidence type="ECO:0000313" key="6">
    <source>
        <dbReference type="Proteomes" id="UP000198290"/>
    </source>
</evidence>
<dbReference type="STRING" id="332411.VI06_13045"/>
<dbReference type="Pfam" id="PF00392">
    <property type="entry name" value="GntR"/>
    <property type="match status" value="1"/>
</dbReference>
<dbReference type="PROSITE" id="PS50949">
    <property type="entry name" value="HTH_GNTR"/>
    <property type="match status" value="1"/>
</dbReference>